<dbReference type="Gene3D" id="2.60.120.260">
    <property type="entry name" value="Galactose-binding domain-like"/>
    <property type="match status" value="1"/>
</dbReference>
<dbReference type="EMBL" id="FNFO01000001">
    <property type="protein sequence ID" value="SDJ82181.1"/>
    <property type="molecule type" value="Genomic_DNA"/>
</dbReference>
<keyword evidence="3" id="KW-1185">Reference proteome</keyword>
<organism evidence="2 3">
    <name type="scientific">Catalinimonas alkaloidigena</name>
    <dbReference type="NCBI Taxonomy" id="1075417"/>
    <lineage>
        <taxon>Bacteria</taxon>
        <taxon>Pseudomonadati</taxon>
        <taxon>Bacteroidota</taxon>
        <taxon>Cytophagia</taxon>
        <taxon>Cytophagales</taxon>
        <taxon>Catalimonadaceae</taxon>
        <taxon>Catalinimonas</taxon>
    </lineage>
</organism>
<evidence type="ECO:0000259" key="1">
    <source>
        <dbReference type="Pfam" id="PF18962"/>
    </source>
</evidence>
<dbReference type="Pfam" id="PF18962">
    <property type="entry name" value="Por_Secre_tail"/>
    <property type="match status" value="1"/>
</dbReference>
<dbReference type="Proteomes" id="UP000198510">
    <property type="component" value="Unassembled WGS sequence"/>
</dbReference>
<accession>A0A1G8WVF3</accession>
<proteinExistence type="predicted"/>
<name>A0A1G8WVF3_9BACT</name>
<reference evidence="2 3" key="1">
    <citation type="submission" date="2016-10" db="EMBL/GenBank/DDBJ databases">
        <authorList>
            <person name="de Groot N.N."/>
        </authorList>
    </citation>
    <scope>NUCLEOTIDE SEQUENCE [LARGE SCALE GENOMIC DNA]</scope>
    <source>
        <strain evidence="2 3">DSM 25186</strain>
    </source>
</reference>
<dbReference type="STRING" id="1075417.SAMN05421823_101193"/>
<sequence>MQQHNALFFTIPGITRHSGWVLLLWSLAVLRAQAQEHLEPIAAPPAAFPQTLSITAGDSTPIGLPFFEDFTRHHYKTSTAPDTGYWEPGSGVTVNNALAVNPPSFNAATFDGLDANQQPYVSADKPPQQLTDSLVSRRIALGGLAGTGQANSVYLSFAWQAAGPPVVQAPSGQEDSLVVQFRRPDGAWVTFWMKNAQIRRPFRQEIIQVPNDYLHDQFQFRFLNYGRPNGNYDVWHVDYIYLNANRYAGDTLYINREEFAISTGPTRLLRDYTAIPYEQFQAFTSRQTADSVYITANLLGTQRPLAYNVSIRNADDDVELRNLRVENLVTPPSYKQQIRLGVPIDDALVRQVTQEPTTLEYRFMLDASGVTDPARLNNDTAAVRATFGDYYAYDDGSAELAYFLDYGQFALAFYAPKRDTLTHVQFYFAQTKTSGSGRSFQLKVWDSLNADTARYTQNVTVQYNGAAFTEYKLDTPLVVQDTFYVGYFQTGSSSTAPVRVGFDVNNKTPDAAYINLGSRWTTSSVDTSGNFMIRPVLRSSAPVTSTRPDPAAAALRIYPNPSSEWVRVSPENVLGITPERLLLRDMLGRVVLVQPVHHPDDYRMDVRRLPAGVYVVQCELKGGGVIARKLIITR</sequence>
<evidence type="ECO:0000313" key="3">
    <source>
        <dbReference type="Proteomes" id="UP000198510"/>
    </source>
</evidence>
<evidence type="ECO:0000313" key="2">
    <source>
        <dbReference type="EMBL" id="SDJ82181.1"/>
    </source>
</evidence>
<dbReference type="InterPro" id="IPR026444">
    <property type="entry name" value="Secre_tail"/>
</dbReference>
<gene>
    <name evidence="2" type="ORF">SAMN05421823_101193</name>
</gene>
<dbReference type="NCBIfam" id="TIGR04183">
    <property type="entry name" value="Por_Secre_tail"/>
    <property type="match status" value="1"/>
</dbReference>
<dbReference type="RefSeq" id="WP_089678003.1">
    <property type="nucleotide sequence ID" value="NZ_FNFO01000001.1"/>
</dbReference>
<dbReference type="AlphaFoldDB" id="A0A1G8WVF3"/>
<protein>
    <submittedName>
        <fullName evidence="2">Por secretion system C-terminal sorting domain-containing protein</fullName>
    </submittedName>
</protein>
<feature type="domain" description="Secretion system C-terminal sorting" evidence="1">
    <location>
        <begin position="557"/>
        <end position="632"/>
    </location>
</feature>
<dbReference type="OrthoDB" id="1488838at2"/>